<accession>A0ABN2D3N9</accession>
<dbReference type="Proteomes" id="UP001500393">
    <property type="component" value="Unassembled WGS sequence"/>
</dbReference>
<gene>
    <name evidence="2" type="ORF">GCM10009789_23920</name>
</gene>
<feature type="transmembrane region" description="Helical" evidence="1">
    <location>
        <begin position="67"/>
        <end position="88"/>
    </location>
</feature>
<sequence length="204" mass="21691">MTLHATREDDVVTKARDRAEVVVLVVAAVGLVVFGYLSLGFHSSLPRVDPSQLGHGVTYSGSGLDSQWAWCVLISSVTMIAAAGLPTARLWASRGSIRGAVVQGVGGLVVAGWTGVVSQLTFYFTGPGDNCTYASCWPLKEQAAAFVVPGVLTGIVMIVMACLVNRLPWSVRALTPVVVWIATLLVQHAVWTSYLLPIFEGPPR</sequence>
<keyword evidence="3" id="KW-1185">Reference proteome</keyword>
<comment type="caution">
    <text evidence="2">The sequence shown here is derived from an EMBL/GenBank/DDBJ whole genome shotgun (WGS) entry which is preliminary data.</text>
</comment>
<reference evidence="2 3" key="1">
    <citation type="journal article" date="2019" name="Int. J. Syst. Evol. Microbiol.">
        <title>The Global Catalogue of Microorganisms (GCM) 10K type strain sequencing project: providing services to taxonomists for standard genome sequencing and annotation.</title>
        <authorList>
            <consortium name="The Broad Institute Genomics Platform"/>
            <consortium name="The Broad Institute Genome Sequencing Center for Infectious Disease"/>
            <person name="Wu L."/>
            <person name="Ma J."/>
        </authorList>
    </citation>
    <scope>NUCLEOTIDE SEQUENCE [LARGE SCALE GENOMIC DNA]</scope>
    <source>
        <strain evidence="2 3">JCM 14969</strain>
    </source>
</reference>
<dbReference type="EMBL" id="BAAAOS010000018">
    <property type="protein sequence ID" value="GAA1569675.1"/>
    <property type="molecule type" value="Genomic_DNA"/>
</dbReference>
<evidence type="ECO:0008006" key="4">
    <source>
        <dbReference type="Google" id="ProtNLM"/>
    </source>
</evidence>
<feature type="transmembrane region" description="Helical" evidence="1">
    <location>
        <begin position="100"/>
        <end position="124"/>
    </location>
</feature>
<keyword evidence="1" id="KW-0812">Transmembrane</keyword>
<evidence type="ECO:0000256" key="1">
    <source>
        <dbReference type="SAM" id="Phobius"/>
    </source>
</evidence>
<feature type="transmembrane region" description="Helical" evidence="1">
    <location>
        <begin position="177"/>
        <end position="199"/>
    </location>
</feature>
<evidence type="ECO:0000313" key="3">
    <source>
        <dbReference type="Proteomes" id="UP001500393"/>
    </source>
</evidence>
<dbReference type="RefSeq" id="WP_344212924.1">
    <property type="nucleotide sequence ID" value="NZ_BAAAOS010000018.1"/>
</dbReference>
<protein>
    <recommendedName>
        <fullName evidence="4">DUF998 domain-containing protein</fullName>
    </recommendedName>
</protein>
<feature type="transmembrane region" description="Helical" evidence="1">
    <location>
        <begin position="144"/>
        <end position="165"/>
    </location>
</feature>
<keyword evidence="1" id="KW-0472">Membrane</keyword>
<name>A0ABN2D3N9_9ACTN</name>
<organism evidence="2 3">
    <name type="scientific">Kribbella sancticallisti</name>
    <dbReference type="NCBI Taxonomy" id="460087"/>
    <lineage>
        <taxon>Bacteria</taxon>
        <taxon>Bacillati</taxon>
        <taxon>Actinomycetota</taxon>
        <taxon>Actinomycetes</taxon>
        <taxon>Propionibacteriales</taxon>
        <taxon>Kribbellaceae</taxon>
        <taxon>Kribbella</taxon>
    </lineage>
</organism>
<keyword evidence="1" id="KW-1133">Transmembrane helix</keyword>
<feature type="transmembrane region" description="Helical" evidence="1">
    <location>
        <begin position="21"/>
        <end position="41"/>
    </location>
</feature>
<proteinExistence type="predicted"/>
<evidence type="ECO:0000313" key="2">
    <source>
        <dbReference type="EMBL" id="GAA1569675.1"/>
    </source>
</evidence>